<dbReference type="PROSITE" id="PS50943">
    <property type="entry name" value="HTH_CROC1"/>
    <property type="match status" value="1"/>
</dbReference>
<proteinExistence type="predicted"/>
<comment type="caution">
    <text evidence="2">The sequence shown here is derived from an EMBL/GenBank/DDBJ whole genome shotgun (WGS) entry which is preliminary data.</text>
</comment>
<dbReference type="GO" id="GO:0003677">
    <property type="term" value="F:DNA binding"/>
    <property type="evidence" value="ECO:0007669"/>
    <property type="project" value="InterPro"/>
</dbReference>
<dbReference type="AlphaFoldDB" id="U7TTJ1"/>
<dbReference type="PATRIC" id="fig|1316587.3.peg.1251"/>
<dbReference type="SMART" id="SM00530">
    <property type="entry name" value="HTH_XRE"/>
    <property type="match status" value="1"/>
</dbReference>
<dbReference type="EMBL" id="AXNV01000010">
    <property type="protein sequence ID" value="ERT47698.1"/>
    <property type="molecule type" value="Genomic_DNA"/>
</dbReference>
<dbReference type="CDD" id="cd00093">
    <property type="entry name" value="HTH_XRE"/>
    <property type="match status" value="1"/>
</dbReference>
<evidence type="ECO:0000259" key="1">
    <source>
        <dbReference type="PROSITE" id="PS50943"/>
    </source>
</evidence>
<evidence type="ECO:0000313" key="2">
    <source>
        <dbReference type="EMBL" id="ERT47698.1"/>
    </source>
</evidence>
<dbReference type="Pfam" id="PF01381">
    <property type="entry name" value="HTH_3"/>
    <property type="match status" value="1"/>
</dbReference>
<feature type="domain" description="HTH cro/C1-type" evidence="1">
    <location>
        <begin position="7"/>
        <end position="62"/>
    </location>
</feature>
<reference evidence="2" key="1">
    <citation type="submission" date="2013-10" db="EMBL/GenBank/DDBJ databases">
        <title>The Genome Sequence of Fusobacterium nucleatum CTI-6.</title>
        <authorList>
            <consortium name="The Broad Institute Genomics Platform"/>
            <person name="Earl A."/>
            <person name="Ward D."/>
            <person name="Feldgarden M."/>
            <person name="Gevers D."/>
            <person name="Kostic A."/>
            <person name="Garrett W."/>
            <person name="Young S.K."/>
            <person name="Zeng Q."/>
            <person name="Gargeya S."/>
            <person name="Fitzgerald M."/>
            <person name="Abouelleil A."/>
            <person name="Alvarado L."/>
            <person name="Berlin A.M."/>
            <person name="Chapman S.B."/>
            <person name="Gainer-Dewar J."/>
            <person name="Goldberg J."/>
            <person name="Gnerre S."/>
            <person name="Griggs A."/>
            <person name="Gujja S."/>
            <person name="Hansen M."/>
            <person name="Howarth C."/>
            <person name="Imamovic A."/>
            <person name="Ireland A."/>
            <person name="Larimer J."/>
            <person name="McCowan C."/>
            <person name="Murphy C."/>
            <person name="Pearson M."/>
            <person name="Poon T.W."/>
            <person name="Priest M."/>
            <person name="Roberts A."/>
            <person name="Saif S."/>
            <person name="Shea T."/>
            <person name="Sykes S."/>
            <person name="Wortman J."/>
            <person name="Nusbaum C."/>
            <person name="Birren B."/>
        </authorList>
    </citation>
    <scope>NUCLEOTIDE SEQUENCE [LARGE SCALE GENOMIC DNA]</scope>
    <source>
        <strain evidence="2">CTI-6</strain>
    </source>
</reference>
<gene>
    <name evidence="2" type="ORF">HMPREF1767_01259</name>
</gene>
<protein>
    <recommendedName>
        <fullName evidence="1">HTH cro/C1-type domain-containing protein</fullName>
    </recommendedName>
</protein>
<organism evidence="2">
    <name type="scientific">Fusobacterium nucleatum CTI-6</name>
    <dbReference type="NCBI Taxonomy" id="1316587"/>
    <lineage>
        <taxon>Bacteria</taxon>
        <taxon>Fusobacteriati</taxon>
        <taxon>Fusobacteriota</taxon>
        <taxon>Fusobacteriia</taxon>
        <taxon>Fusobacteriales</taxon>
        <taxon>Fusobacteriaceae</taxon>
        <taxon>Fusobacterium</taxon>
    </lineage>
</organism>
<accession>U7TTJ1</accession>
<name>U7TTJ1_FUSNU</name>
<dbReference type="Gene3D" id="1.10.260.40">
    <property type="entry name" value="lambda repressor-like DNA-binding domains"/>
    <property type="match status" value="1"/>
</dbReference>
<dbReference type="InterPro" id="IPR001387">
    <property type="entry name" value="Cro/C1-type_HTH"/>
</dbReference>
<dbReference type="SUPFAM" id="SSF47413">
    <property type="entry name" value="lambda repressor-like DNA-binding domains"/>
    <property type="match status" value="1"/>
</dbReference>
<sequence>MNTADIIKKRREELGLSQEELAAKLGYKSRSSINKIELGLSDIPFSKIPLFAKALELEPEILMGWGKEKVNEKLEEVLKSHNKYPKTELKGEFTITENINDEYIRILNVENEKANEMIYNLKRNEYDSKMIDKIKISFSLNDINYTDADVYKFIKLFKEYKKLSDDKQKEIEDIIYEEEKSDIYSNYIKAYELFGKTKDKKISSKKFHKSSILLDEITTLNYFNISNILKDDFNFYSYIGEIKPKSKKEIQTYIVSLPESAVSNTENFLKENLPGAFIEKVNPNESNIDTTNE</sequence>
<dbReference type="InterPro" id="IPR010982">
    <property type="entry name" value="Lambda_DNA-bd_dom_sf"/>
</dbReference>